<feature type="transmembrane region" description="Helical" evidence="1">
    <location>
        <begin position="31"/>
        <end position="53"/>
    </location>
</feature>
<dbReference type="AlphaFoldDB" id="A0A380HQS1"/>
<dbReference type="EMBL" id="UHED01000001">
    <property type="protein sequence ID" value="SUM84426.1"/>
    <property type="molecule type" value="Genomic_DNA"/>
</dbReference>
<accession>A0A380HQS1</accession>
<keyword evidence="1" id="KW-1133">Transmembrane helix</keyword>
<gene>
    <name evidence="2" type="ORF">NCTC7688_02475</name>
</gene>
<reference evidence="2 3" key="1">
    <citation type="submission" date="2018-06" db="EMBL/GenBank/DDBJ databases">
        <authorList>
            <consortium name="Pathogen Informatics"/>
            <person name="Doyle S."/>
        </authorList>
    </citation>
    <scope>NUCLEOTIDE SEQUENCE [LARGE SCALE GENOMIC DNA]</scope>
    <source>
        <strain evidence="2 3">NCTC7688</strain>
    </source>
</reference>
<keyword evidence="1" id="KW-0812">Transmembrane</keyword>
<evidence type="ECO:0000313" key="3">
    <source>
        <dbReference type="Proteomes" id="UP000254707"/>
    </source>
</evidence>
<name>A0A380HQS1_STASA</name>
<keyword evidence="1" id="KW-0472">Membrane</keyword>
<sequence length="138" mass="16259">MKNTNAKNEDWLPIVTSLGLTILSDFLDDPLYTKIMTAIMILVLIYAIIRGVITTRYSIKTEDPNIKTWFSIKVDYWLLFVRNMIFYGFLTTLFFVSIYLDGQTMWKYLLVIVIIFVLFLVMISKLEKKTEIINHEDD</sequence>
<evidence type="ECO:0000313" key="2">
    <source>
        <dbReference type="EMBL" id="SUM84426.1"/>
    </source>
</evidence>
<feature type="transmembrane region" description="Helical" evidence="1">
    <location>
        <begin position="74"/>
        <end position="99"/>
    </location>
</feature>
<protein>
    <submittedName>
        <fullName evidence="2">Uncharacterized protein</fullName>
    </submittedName>
</protein>
<organism evidence="2 3">
    <name type="scientific">Staphylococcus saprophyticus</name>
    <dbReference type="NCBI Taxonomy" id="29385"/>
    <lineage>
        <taxon>Bacteria</taxon>
        <taxon>Bacillati</taxon>
        <taxon>Bacillota</taxon>
        <taxon>Bacilli</taxon>
        <taxon>Bacillales</taxon>
        <taxon>Staphylococcaceae</taxon>
        <taxon>Staphylococcus</taxon>
    </lineage>
</organism>
<feature type="transmembrane region" description="Helical" evidence="1">
    <location>
        <begin position="105"/>
        <end position="123"/>
    </location>
</feature>
<evidence type="ECO:0000256" key="1">
    <source>
        <dbReference type="SAM" id="Phobius"/>
    </source>
</evidence>
<dbReference type="RefSeq" id="WP_115338675.1">
    <property type="nucleotide sequence ID" value="NZ_JAFJNU010000001.1"/>
</dbReference>
<dbReference type="Proteomes" id="UP000254707">
    <property type="component" value="Unassembled WGS sequence"/>
</dbReference>
<proteinExistence type="predicted"/>